<protein>
    <recommendedName>
        <fullName evidence="3">NUDIX hydrolase</fullName>
    </recommendedName>
</protein>
<keyword evidence="2" id="KW-1185">Reference proteome</keyword>
<proteinExistence type="predicted"/>
<gene>
    <name evidence="1" type="ORF">KP78_02930</name>
</gene>
<evidence type="ECO:0000313" key="2">
    <source>
        <dbReference type="Proteomes" id="UP000031938"/>
    </source>
</evidence>
<dbReference type="Gene3D" id="3.90.79.10">
    <property type="entry name" value="Nucleoside Triphosphate Pyrophosphohydrolase"/>
    <property type="match status" value="1"/>
</dbReference>
<dbReference type="SUPFAM" id="SSF55811">
    <property type="entry name" value="Nudix"/>
    <property type="match status" value="1"/>
</dbReference>
<comment type="caution">
    <text evidence="1">The sequence shown here is derived from an EMBL/GenBank/DDBJ whole genome shotgun (WGS) entry which is preliminary data.</text>
</comment>
<sequence>MAGLGEKNSIVIAGRAGIYKGYIRSKRFEELRTISVEIIAEYTDLEFIKIRNLFAQGTGYQTPKADVRGVVFKDGKILMVKEKQHDKWSLPGGVVMLAYHHQRMW</sequence>
<dbReference type="AlphaFoldDB" id="A0A0C2W7A8"/>
<name>A0A0C2W7A8_9BACL</name>
<accession>A0A0C2W7A8</accession>
<reference evidence="1 2" key="1">
    <citation type="submission" date="2015-01" db="EMBL/GenBank/DDBJ databases">
        <title>Genome sequencing of Jeotgalibacillus soli.</title>
        <authorList>
            <person name="Goh K.M."/>
            <person name="Chan K.-G."/>
            <person name="Yaakop A.S."/>
            <person name="Ee R."/>
            <person name="Gan H.M."/>
            <person name="Chan C.S."/>
        </authorList>
    </citation>
    <scope>NUCLEOTIDE SEQUENCE [LARGE SCALE GENOMIC DNA]</scope>
    <source>
        <strain evidence="1 2">P9</strain>
    </source>
</reference>
<dbReference type="PATRIC" id="fig|889306.3.peg.297"/>
<evidence type="ECO:0008006" key="3">
    <source>
        <dbReference type="Google" id="ProtNLM"/>
    </source>
</evidence>
<dbReference type="EMBL" id="JXRP01000006">
    <property type="protein sequence ID" value="KIL51923.1"/>
    <property type="molecule type" value="Genomic_DNA"/>
</dbReference>
<dbReference type="InterPro" id="IPR015797">
    <property type="entry name" value="NUDIX_hydrolase-like_dom_sf"/>
</dbReference>
<evidence type="ECO:0000313" key="1">
    <source>
        <dbReference type="EMBL" id="KIL51923.1"/>
    </source>
</evidence>
<organism evidence="1 2">
    <name type="scientific">Jeotgalibacillus soli</name>
    <dbReference type="NCBI Taxonomy" id="889306"/>
    <lineage>
        <taxon>Bacteria</taxon>
        <taxon>Bacillati</taxon>
        <taxon>Bacillota</taxon>
        <taxon>Bacilli</taxon>
        <taxon>Bacillales</taxon>
        <taxon>Caryophanaceae</taxon>
        <taxon>Jeotgalibacillus</taxon>
    </lineage>
</organism>
<dbReference type="Proteomes" id="UP000031938">
    <property type="component" value="Unassembled WGS sequence"/>
</dbReference>
<dbReference type="STRING" id="889306.KP78_02930"/>